<evidence type="ECO:0000259" key="4">
    <source>
        <dbReference type="Pfam" id="PF17802"/>
    </source>
</evidence>
<feature type="signal peptide" evidence="2">
    <location>
        <begin position="1"/>
        <end position="31"/>
    </location>
</feature>
<dbReference type="InterPro" id="IPR041033">
    <property type="entry name" value="SpaA_PFL_dom_1"/>
</dbReference>
<evidence type="ECO:0000259" key="3">
    <source>
        <dbReference type="Pfam" id="PF05738"/>
    </source>
</evidence>
<keyword evidence="2" id="KW-0732">Signal</keyword>
<accession>A0ABW4BAH9</accession>
<feature type="domain" description="CNA-B" evidence="3">
    <location>
        <begin position="402"/>
        <end position="493"/>
    </location>
</feature>
<dbReference type="InterPro" id="IPR026588">
    <property type="entry name" value="Choice_anch_A"/>
</dbReference>
<dbReference type="Gene3D" id="2.60.40.10">
    <property type="entry name" value="Immunoglobulins"/>
    <property type="match status" value="1"/>
</dbReference>
<dbReference type="CDD" id="cd00222">
    <property type="entry name" value="CollagenBindB"/>
    <property type="match status" value="2"/>
</dbReference>
<keyword evidence="1" id="KW-1133">Transmembrane helix</keyword>
<proteinExistence type="predicted"/>
<dbReference type="Proteomes" id="UP001597249">
    <property type="component" value="Unassembled WGS sequence"/>
</dbReference>
<dbReference type="SUPFAM" id="SSF49478">
    <property type="entry name" value="Cna protein B-type domain"/>
    <property type="match status" value="2"/>
</dbReference>
<dbReference type="InterPro" id="IPR013783">
    <property type="entry name" value="Ig-like_fold"/>
</dbReference>
<dbReference type="RefSeq" id="WP_164510741.1">
    <property type="nucleotide sequence ID" value="NZ_JBHTMO010000036.1"/>
</dbReference>
<feature type="domain" description="CNA-B" evidence="3">
    <location>
        <begin position="501"/>
        <end position="598"/>
    </location>
</feature>
<sequence length="785" mass="82753">MCSHRMRNLGRWALIALIGLGSLLPAAAVRADQAAALPFDPSQMGRPGDEADLFLYSVFVSGNHSADTGATAGAMAVQGDALIPKVAVNGQAGNFNYAAGFTPGVPIVGDPLTARHKIALLLAGQIRNYSDSGWARVSGTMTPAPNPGWLVTAAAAPYWFTQPRIELQGGARLMPAGALAETFAKLTEQETALTKQLAAYADHPAAGPGIPGGDANLPYTVQPSAADPHVYVVTIAPDHTGTAFMPQVSHLDALIDDSLTKEIIFTTKATKVVFNQQGQYGGSTAIVPQVAHRTLFYLPNATQVTNFTSQNGAAPDINVGRPGLNAVRPVGPNGADLYDKDYFAQMRHHGIAVAGSVVAPQATVVWYGGDMNGYVFSRGLHQRAGAAVHNFYNQWLTARDLTLTKIWADDHNAAGKRPRTVAFNIIADQPAAGTVVQTATLKVAPQAPSQKLTITDLPRFTQDGTPIHYRAEEITPPGYTSSVAADGVTITNTLTPMTQFRVQKHWWDYGEQPAAGPARPTSVAVQLYRGDPAHPEAATKIGPPVTLTAAGAWQHVWQDLPKLPAAQPARYFTREITVPAGYTAAASDTATGTQLTNTYRPSKWHLRLHKTAAGTNAPLAGAEFRVNTQLDGGQVPAAGGQTATTDAAGNLMFSQPLAFTQDATYYLQESKAPAGYQRDAKVIKLTITAADFAGVKTPVTNGNGTVRYSVTMTAGDQAPVQRPLAPAGATPDTLTLTFTNRPQTVLPHTGGTGAGFGLRAAAGALLTAGLLLGLLAWRKEVRQRG</sequence>
<gene>
    <name evidence="6" type="ORF">ACFQ3L_10195</name>
</gene>
<name>A0ABW4BAH9_9LACO</name>
<feature type="transmembrane region" description="Helical" evidence="1">
    <location>
        <begin position="756"/>
        <end position="777"/>
    </location>
</feature>
<reference evidence="7" key="1">
    <citation type="journal article" date="2019" name="Int. J. Syst. Evol. Microbiol.">
        <title>The Global Catalogue of Microorganisms (GCM) 10K type strain sequencing project: providing services to taxonomists for standard genome sequencing and annotation.</title>
        <authorList>
            <consortium name="The Broad Institute Genomics Platform"/>
            <consortium name="The Broad Institute Genome Sequencing Center for Infectious Disease"/>
            <person name="Wu L."/>
            <person name="Ma J."/>
        </authorList>
    </citation>
    <scope>NUCLEOTIDE SEQUENCE [LARGE SCALE GENOMIC DNA]</scope>
    <source>
        <strain evidence="7">CCM 8911</strain>
    </source>
</reference>
<dbReference type="EMBL" id="JBHTMO010000036">
    <property type="protein sequence ID" value="MFD1393934.1"/>
    <property type="molecule type" value="Genomic_DNA"/>
</dbReference>
<evidence type="ECO:0000256" key="2">
    <source>
        <dbReference type="SAM" id="SignalP"/>
    </source>
</evidence>
<keyword evidence="1" id="KW-0472">Membrane</keyword>
<comment type="caution">
    <text evidence="6">The sequence shown here is derived from an EMBL/GenBank/DDBJ whole genome shotgun (WGS) entry which is preliminary data.</text>
</comment>
<feature type="domain" description="Choice-of-anchor A" evidence="5">
    <location>
        <begin position="56"/>
        <end position="306"/>
    </location>
</feature>
<keyword evidence="7" id="KW-1185">Reference proteome</keyword>
<evidence type="ECO:0000313" key="6">
    <source>
        <dbReference type="EMBL" id="MFD1393934.1"/>
    </source>
</evidence>
<protein>
    <submittedName>
        <fullName evidence="6">Cna B-type domain-containing protein</fullName>
    </submittedName>
</protein>
<feature type="chain" id="PRO_5045772431" evidence="2">
    <location>
        <begin position="32"/>
        <end position="785"/>
    </location>
</feature>
<dbReference type="Pfam" id="PF17802">
    <property type="entry name" value="SpaA"/>
    <property type="match status" value="1"/>
</dbReference>
<dbReference type="InterPro" id="IPR008454">
    <property type="entry name" value="Collagen-bd_Cna-like_B-typ_dom"/>
</dbReference>
<dbReference type="Gene3D" id="2.60.40.1140">
    <property type="entry name" value="Collagen-binding surface protein Cna, B-type domain"/>
    <property type="match status" value="2"/>
</dbReference>
<keyword evidence="1" id="KW-0812">Transmembrane</keyword>
<evidence type="ECO:0000259" key="5">
    <source>
        <dbReference type="Pfam" id="PF20597"/>
    </source>
</evidence>
<dbReference type="Pfam" id="PF05738">
    <property type="entry name" value="Cna_B"/>
    <property type="match status" value="2"/>
</dbReference>
<evidence type="ECO:0000313" key="7">
    <source>
        <dbReference type="Proteomes" id="UP001597249"/>
    </source>
</evidence>
<dbReference type="Pfam" id="PF20597">
    <property type="entry name" value="pAdhesive_15"/>
    <property type="match status" value="1"/>
</dbReference>
<feature type="domain" description="SpaA-like prealbumin fold" evidence="4">
    <location>
        <begin position="606"/>
        <end position="691"/>
    </location>
</feature>
<organism evidence="6 7">
    <name type="scientific">Lacticaseibacillus jixianensis</name>
    <dbReference type="NCBI Taxonomy" id="2486012"/>
    <lineage>
        <taxon>Bacteria</taxon>
        <taxon>Bacillati</taxon>
        <taxon>Bacillota</taxon>
        <taxon>Bacilli</taxon>
        <taxon>Lactobacillales</taxon>
        <taxon>Lactobacillaceae</taxon>
        <taxon>Lacticaseibacillus</taxon>
    </lineage>
</organism>
<evidence type="ECO:0000256" key="1">
    <source>
        <dbReference type="SAM" id="Phobius"/>
    </source>
</evidence>